<reference evidence="2 3" key="1">
    <citation type="submission" date="2018-12" db="EMBL/GenBank/DDBJ databases">
        <title>Mangrovimonas spongiae sp. nov., a novel member of the genus Mangrovimonas isolated from marine sponge.</title>
        <authorList>
            <person name="Zhuang L."/>
            <person name="Luo L."/>
        </authorList>
    </citation>
    <scope>NUCLEOTIDE SEQUENCE [LARGE SCALE GENOMIC DNA]</scope>
    <source>
        <strain evidence="2 3">HN-E26</strain>
    </source>
</reference>
<proteinExistence type="predicted"/>
<accession>A0A3R9MD13</accession>
<sequence>MALFSKYYKYTPYLYFIAVTAYWFTQVNRTEGITAYPILLFSLPFLWQIIKPNRKLNAILGITFVCLSSYLILALLSHALHLVPKSNAFSQYFTYGGLFAVINFIMAVWMIRNTIKKSF</sequence>
<comment type="caution">
    <text evidence="2">The sequence shown here is derived from an EMBL/GenBank/DDBJ whole genome shotgun (WGS) entry which is preliminary data.</text>
</comment>
<organism evidence="2 3">
    <name type="scientific">Mangrovimonas spongiae</name>
    <dbReference type="NCBI Taxonomy" id="2494697"/>
    <lineage>
        <taxon>Bacteria</taxon>
        <taxon>Pseudomonadati</taxon>
        <taxon>Bacteroidota</taxon>
        <taxon>Flavobacteriia</taxon>
        <taxon>Flavobacteriales</taxon>
        <taxon>Flavobacteriaceae</taxon>
        <taxon>Mangrovimonas</taxon>
    </lineage>
</organism>
<dbReference type="AlphaFoldDB" id="A0A3R9MD13"/>
<dbReference type="EMBL" id="RWBG01000004">
    <property type="protein sequence ID" value="RSK39163.1"/>
    <property type="molecule type" value="Genomic_DNA"/>
</dbReference>
<evidence type="ECO:0000313" key="2">
    <source>
        <dbReference type="EMBL" id="RSK39163.1"/>
    </source>
</evidence>
<evidence type="ECO:0000256" key="1">
    <source>
        <dbReference type="SAM" id="Phobius"/>
    </source>
</evidence>
<feature type="transmembrane region" description="Helical" evidence="1">
    <location>
        <begin position="7"/>
        <end position="27"/>
    </location>
</feature>
<gene>
    <name evidence="2" type="ORF">EJA19_09480</name>
</gene>
<feature type="transmembrane region" description="Helical" evidence="1">
    <location>
        <begin position="33"/>
        <end position="50"/>
    </location>
</feature>
<keyword evidence="3" id="KW-1185">Reference proteome</keyword>
<feature type="transmembrane region" description="Helical" evidence="1">
    <location>
        <begin position="57"/>
        <end position="80"/>
    </location>
</feature>
<evidence type="ECO:0000313" key="3">
    <source>
        <dbReference type="Proteomes" id="UP000270620"/>
    </source>
</evidence>
<dbReference type="OrthoDB" id="1134700at2"/>
<dbReference type="RefSeq" id="WP_125468137.1">
    <property type="nucleotide sequence ID" value="NZ_RWBG01000004.1"/>
</dbReference>
<keyword evidence="1" id="KW-1133">Transmembrane helix</keyword>
<keyword evidence="1" id="KW-0472">Membrane</keyword>
<name>A0A3R9MD13_9FLAO</name>
<dbReference type="Proteomes" id="UP000270620">
    <property type="component" value="Unassembled WGS sequence"/>
</dbReference>
<feature type="transmembrane region" description="Helical" evidence="1">
    <location>
        <begin position="92"/>
        <end position="111"/>
    </location>
</feature>
<keyword evidence="1" id="KW-0812">Transmembrane</keyword>
<protein>
    <submittedName>
        <fullName evidence="2">Uncharacterized protein</fullName>
    </submittedName>
</protein>